<keyword evidence="1" id="KW-0689">Ribosomal protein</keyword>
<dbReference type="STRING" id="392015.SAMN05421543_10657"/>
<dbReference type="GO" id="GO:1990904">
    <property type="term" value="C:ribonucleoprotein complex"/>
    <property type="evidence" value="ECO:0007669"/>
    <property type="project" value="UniProtKB-KW"/>
</dbReference>
<dbReference type="InterPro" id="IPR008991">
    <property type="entry name" value="Translation_prot_SH3-like_sf"/>
</dbReference>
<keyword evidence="2" id="KW-0687">Ribonucleoprotein</keyword>
<dbReference type="AlphaFoldDB" id="A0A1I7I8C9"/>
<proteinExistence type="predicted"/>
<protein>
    <recommendedName>
        <fullName evidence="5">Ribosomal protein L14E/L6E/L27E</fullName>
    </recommendedName>
</protein>
<dbReference type="InterPro" id="IPR041985">
    <property type="entry name" value="Ribosomal_eL14_KOW"/>
</dbReference>
<evidence type="ECO:0008006" key="5">
    <source>
        <dbReference type="Google" id="ProtNLM"/>
    </source>
</evidence>
<name>A0A1I7I8C9_9BACL</name>
<dbReference type="EMBL" id="FPBV01000006">
    <property type="protein sequence ID" value="SFU69104.1"/>
    <property type="molecule type" value="Genomic_DNA"/>
</dbReference>
<evidence type="ECO:0000256" key="2">
    <source>
        <dbReference type="ARBA" id="ARBA00023274"/>
    </source>
</evidence>
<reference evidence="4" key="1">
    <citation type="submission" date="2016-10" db="EMBL/GenBank/DDBJ databases">
        <authorList>
            <person name="Varghese N."/>
        </authorList>
    </citation>
    <scope>NUCLEOTIDE SEQUENCE [LARGE SCALE GENOMIC DNA]</scope>
    <source>
        <strain evidence="4">DSM 17980</strain>
    </source>
</reference>
<dbReference type="SUPFAM" id="SSF50104">
    <property type="entry name" value="Translation proteins SH3-like domain"/>
    <property type="match status" value="1"/>
</dbReference>
<organism evidence="3 4">
    <name type="scientific">Alicyclobacillus macrosporangiidus</name>
    <dbReference type="NCBI Taxonomy" id="392015"/>
    <lineage>
        <taxon>Bacteria</taxon>
        <taxon>Bacillati</taxon>
        <taxon>Bacillota</taxon>
        <taxon>Bacilli</taxon>
        <taxon>Bacillales</taxon>
        <taxon>Alicyclobacillaceae</taxon>
        <taxon>Alicyclobacillus</taxon>
    </lineage>
</organism>
<dbReference type="CDD" id="cd06088">
    <property type="entry name" value="KOW_RPL14"/>
    <property type="match status" value="1"/>
</dbReference>
<dbReference type="eggNOG" id="COG2163">
    <property type="taxonomic scope" value="Bacteria"/>
</dbReference>
<sequence length="112" mass="12408">MSRSLPEIGRVVEVTRGRDAGLLCVVIGHVPDRFVIVADGDKRKVDKAKKKNVAHVRTTPYIALEVVEELREQGKVTNARLRHALRRYQEQIAEAGEAVKEGGQPGGEGRRD</sequence>
<dbReference type="OrthoDB" id="5244at2"/>
<gene>
    <name evidence="3" type="ORF">SAMN05421543_10657</name>
</gene>
<evidence type="ECO:0000313" key="4">
    <source>
        <dbReference type="Proteomes" id="UP000183508"/>
    </source>
</evidence>
<dbReference type="InterPro" id="IPR014722">
    <property type="entry name" value="Rib_uL2_dom2"/>
</dbReference>
<dbReference type="Gene3D" id="2.30.30.30">
    <property type="match status" value="1"/>
</dbReference>
<accession>A0A1I7I8C9</accession>
<dbReference type="GO" id="GO:0005840">
    <property type="term" value="C:ribosome"/>
    <property type="evidence" value="ECO:0007669"/>
    <property type="project" value="UniProtKB-KW"/>
</dbReference>
<keyword evidence="4" id="KW-1185">Reference proteome</keyword>
<evidence type="ECO:0000313" key="3">
    <source>
        <dbReference type="EMBL" id="SFU69104.1"/>
    </source>
</evidence>
<evidence type="ECO:0000256" key="1">
    <source>
        <dbReference type="ARBA" id="ARBA00022980"/>
    </source>
</evidence>
<dbReference type="Proteomes" id="UP000183508">
    <property type="component" value="Unassembled WGS sequence"/>
</dbReference>